<dbReference type="PROSITE" id="PS00463">
    <property type="entry name" value="ZN2_CY6_FUNGAL_1"/>
    <property type="match status" value="1"/>
</dbReference>
<dbReference type="InterPro" id="IPR050613">
    <property type="entry name" value="Sec_Metabolite_Reg"/>
</dbReference>
<evidence type="ECO:0000259" key="4">
    <source>
        <dbReference type="PROSITE" id="PS50048"/>
    </source>
</evidence>
<gene>
    <name evidence="5" type="ORF">BCR35DRAFT_331179</name>
</gene>
<feature type="domain" description="Zn(2)-C6 fungal-type" evidence="4">
    <location>
        <begin position="39"/>
        <end position="68"/>
    </location>
</feature>
<dbReference type="SMART" id="SM00066">
    <property type="entry name" value="GAL4"/>
    <property type="match status" value="1"/>
</dbReference>
<dbReference type="GO" id="GO:0000981">
    <property type="term" value="F:DNA-binding transcription factor activity, RNA polymerase II-specific"/>
    <property type="evidence" value="ECO:0007669"/>
    <property type="project" value="InterPro"/>
</dbReference>
<dbReference type="InterPro" id="IPR036864">
    <property type="entry name" value="Zn2-C6_fun-type_DNA-bd_sf"/>
</dbReference>
<dbReference type="InterPro" id="IPR001138">
    <property type="entry name" value="Zn2Cys6_DnaBD"/>
</dbReference>
<dbReference type="GO" id="GO:0005634">
    <property type="term" value="C:nucleus"/>
    <property type="evidence" value="ECO:0007669"/>
    <property type="project" value="UniProtKB-SubCell"/>
</dbReference>
<comment type="caution">
    <text evidence="5">The sequence shown here is derived from an EMBL/GenBank/DDBJ whole genome shotgun (WGS) entry which is preliminary data.</text>
</comment>
<proteinExistence type="predicted"/>
<dbReference type="PROSITE" id="PS50048">
    <property type="entry name" value="ZN2_CY6_FUNGAL_2"/>
    <property type="match status" value="1"/>
</dbReference>
<reference evidence="5 6" key="1">
    <citation type="submission" date="2016-07" db="EMBL/GenBank/DDBJ databases">
        <title>Pervasive Adenine N6-methylation of Active Genes in Fungi.</title>
        <authorList>
            <consortium name="DOE Joint Genome Institute"/>
            <person name="Mondo S.J."/>
            <person name="Dannebaum R.O."/>
            <person name="Kuo R.C."/>
            <person name="Labutti K."/>
            <person name="Haridas S."/>
            <person name="Kuo A."/>
            <person name="Salamov A."/>
            <person name="Ahrendt S.R."/>
            <person name="Lipzen A."/>
            <person name="Sullivan W."/>
            <person name="Andreopoulos W.B."/>
            <person name="Clum A."/>
            <person name="Lindquist E."/>
            <person name="Daum C."/>
            <person name="Ramamoorthy G.K."/>
            <person name="Gryganskyi A."/>
            <person name="Culley D."/>
            <person name="Magnuson J.K."/>
            <person name="James T.Y."/>
            <person name="O'Malley M.A."/>
            <person name="Stajich J.E."/>
            <person name="Spatafora J.W."/>
            <person name="Visel A."/>
            <person name="Grigoriev I.V."/>
        </authorList>
    </citation>
    <scope>NUCLEOTIDE SEQUENCE [LARGE SCALE GENOMIC DNA]</scope>
    <source>
        <strain evidence="5 6">62-1032</strain>
    </source>
</reference>
<evidence type="ECO:0000313" key="6">
    <source>
        <dbReference type="Proteomes" id="UP000193467"/>
    </source>
</evidence>
<dbReference type="AlphaFoldDB" id="A0A1Y2FHU3"/>
<evidence type="ECO:0000313" key="5">
    <source>
        <dbReference type="EMBL" id="ORY83528.1"/>
    </source>
</evidence>
<keyword evidence="2" id="KW-0539">Nucleus</keyword>
<dbReference type="CDD" id="cd00067">
    <property type="entry name" value="GAL4"/>
    <property type="match status" value="1"/>
</dbReference>
<dbReference type="EMBL" id="MCGR01000019">
    <property type="protein sequence ID" value="ORY83528.1"/>
    <property type="molecule type" value="Genomic_DNA"/>
</dbReference>
<organism evidence="5 6">
    <name type="scientific">Leucosporidium creatinivorum</name>
    <dbReference type="NCBI Taxonomy" id="106004"/>
    <lineage>
        <taxon>Eukaryota</taxon>
        <taxon>Fungi</taxon>
        <taxon>Dikarya</taxon>
        <taxon>Basidiomycota</taxon>
        <taxon>Pucciniomycotina</taxon>
        <taxon>Microbotryomycetes</taxon>
        <taxon>Leucosporidiales</taxon>
        <taxon>Leucosporidium</taxon>
    </lineage>
</organism>
<dbReference type="SUPFAM" id="SSF57701">
    <property type="entry name" value="Zn2/Cys6 DNA-binding domain"/>
    <property type="match status" value="1"/>
</dbReference>
<dbReference type="Gene3D" id="4.10.240.10">
    <property type="entry name" value="Zn(2)-C6 fungal-type DNA-binding domain"/>
    <property type="match status" value="1"/>
</dbReference>
<dbReference type="GO" id="GO:0008270">
    <property type="term" value="F:zinc ion binding"/>
    <property type="evidence" value="ECO:0007669"/>
    <property type="project" value="InterPro"/>
</dbReference>
<dbReference type="PANTHER" id="PTHR31001">
    <property type="entry name" value="UNCHARACTERIZED TRANSCRIPTIONAL REGULATORY PROTEIN"/>
    <property type="match status" value="1"/>
</dbReference>
<dbReference type="InParanoid" id="A0A1Y2FHU3"/>
<name>A0A1Y2FHU3_9BASI</name>
<feature type="compositionally biased region" description="Low complexity" evidence="3">
    <location>
        <begin position="142"/>
        <end position="160"/>
    </location>
</feature>
<feature type="compositionally biased region" description="Low complexity" evidence="3">
    <location>
        <begin position="1"/>
        <end position="20"/>
    </location>
</feature>
<accession>A0A1Y2FHU3</accession>
<dbReference type="Proteomes" id="UP000193467">
    <property type="component" value="Unassembled WGS sequence"/>
</dbReference>
<sequence length="255" mass="27484">MTKAPSPTHSRSYSWSSSDSEAAGGDVGIKKRRNRKHNSCENCRAKKIKCDRHIICANCRLHKKECYYVNAEPLPPTAGTQTDELAAAHAEITRLRLLVSQLSQWKDQPTATQPQLLLATPQPKYSFPPRPLTLNCESTPWSTPSPSSSSSGRSSFSSDFSTGSDVGFIPPTFPLTLPPPPTPSSLSILGQPLVASPDAEDGQQGIDLTGIDVELEMALKGVKMEERFEGQGGWGGTIEGEGGGGEWWEEFGAGL</sequence>
<evidence type="ECO:0000256" key="2">
    <source>
        <dbReference type="ARBA" id="ARBA00023242"/>
    </source>
</evidence>
<dbReference type="Pfam" id="PF00172">
    <property type="entry name" value="Zn_clus"/>
    <property type="match status" value="1"/>
</dbReference>
<evidence type="ECO:0000256" key="3">
    <source>
        <dbReference type="SAM" id="MobiDB-lite"/>
    </source>
</evidence>
<comment type="subcellular location">
    <subcellularLocation>
        <location evidence="1">Nucleus</location>
    </subcellularLocation>
</comment>
<dbReference type="OrthoDB" id="3362851at2759"/>
<evidence type="ECO:0000256" key="1">
    <source>
        <dbReference type="ARBA" id="ARBA00004123"/>
    </source>
</evidence>
<protein>
    <recommendedName>
        <fullName evidence="4">Zn(2)-C6 fungal-type domain-containing protein</fullName>
    </recommendedName>
</protein>
<keyword evidence="6" id="KW-1185">Reference proteome</keyword>
<feature type="region of interest" description="Disordered" evidence="3">
    <location>
        <begin position="1"/>
        <end position="30"/>
    </location>
</feature>
<feature type="region of interest" description="Disordered" evidence="3">
    <location>
        <begin position="130"/>
        <end position="160"/>
    </location>
</feature>